<gene>
    <name evidence="5" type="ORF">SAMN05216257_107108</name>
</gene>
<dbReference type="STRING" id="990712.SAMN05216257_107108"/>
<dbReference type="RefSeq" id="WP_092501113.1">
    <property type="nucleotide sequence ID" value="NZ_FNFV01000007.1"/>
</dbReference>
<dbReference type="SUPFAM" id="SSF51735">
    <property type="entry name" value="NAD(P)-binding Rossmann-fold domains"/>
    <property type="match status" value="1"/>
</dbReference>
<protein>
    <submittedName>
        <fullName evidence="5">Short-chain dehydrogenase</fullName>
    </submittedName>
</protein>
<dbReference type="InterPro" id="IPR020904">
    <property type="entry name" value="Sc_DH/Rdtase_CS"/>
</dbReference>
<feature type="domain" description="Ketoreductase" evidence="4">
    <location>
        <begin position="9"/>
        <end position="185"/>
    </location>
</feature>
<dbReference type="AlphaFoldDB" id="A0A1G9GI16"/>
<sequence length="250" mass="26279">MRSDPFTGRHWWVIGASEGLGRALAVELAAAGATVTASARSAERLEALAREVPSITALPMDVTDDAAVVAACAAVGAPFGVIYAAGAYGPMSARAWRPGAAEAMAEVNFTGALRVLSRLVPDMHARGEGRVVLIGSLAGFRGLPGAIGYGASKAALMHLAENLRADLRGAGVRVQRVNPGFIRTRLTARNDFAMPQIMEPEEAALRVVGAIRSGRFSTSFPAPFAWIFTLGRFLPLPLFHALFGRARAGD</sequence>
<dbReference type="InterPro" id="IPR057326">
    <property type="entry name" value="KR_dom"/>
</dbReference>
<proteinExistence type="inferred from homology"/>
<comment type="similarity">
    <text evidence="1">Belongs to the short-chain dehydrogenases/reductases (SDR) family.</text>
</comment>
<feature type="transmembrane region" description="Helical" evidence="3">
    <location>
        <begin position="66"/>
        <end position="88"/>
    </location>
</feature>
<dbReference type="GO" id="GO:0016020">
    <property type="term" value="C:membrane"/>
    <property type="evidence" value="ECO:0007669"/>
    <property type="project" value="TreeGrafter"/>
</dbReference>
<dbReference type="GO" id="GO:0016491">
    <property type="term" value="F:oxidoreductase activity"/>
    <property type="evidence" value="ECO:0007669"/>
    <property type="project" value="UniProtKB-KW"/>
</dbReference>
<keyword evidence="3" id="KW-0472">Membrane</keyword>
<evidence type="ECO:0000256" key="3">
    <source>
        <dbReference type="SAM" id="Phobius"/>
    </source>
</evidence>
<accession>A0A1G9GI16</accession>
<evidence type="ECO:0000256" key="2">
    <source>
        <dbReference type="ARBA" id="ARBA00023002"/>
    </source>
</evidence>
<dbReference type="PRINTS" id="PR00081">
    <property type="entry name" value="GDHRDH"/>
</dbReference>
<keyword evidence="6" id="KW-1185">Reference proteome</keyword>
<dbReference type="InterPro" id="IPR036291">
    <property type="entry name" value="NAD(P)-bd_dom_sf"/>
</dbReference>
<dbReference type="EMBL" id="FNFV01000007">
    <property type="protein sequence ID" value="SDL00155.1"/>
    <property type="molecule type" value="Genomic_DNA"/>
</dbReference>
<evidence type="ECO:0000313" key="5">
    <source>
        <dbReference type="EMBL" id="SDL00155.1"/>
    </source>
</evidence>
<reference evidence="6" key="1">
    <citation type="submission" date="2016-10" db="EMBL/GenBank/DDBJ databases">
        <authorList>
            <person name="Varghese N."/>
            <person name="Submissions S."/>
        </authorList>
    </citation>
    <scope>NUCLEOTIDE SEQUENCE [LARGE SCALE GENOMIC DNA]</scope>
    <source>
        <strain evidence="6">CGMCC 1.10789</strain>
    </source>
</reference>
<dbReference type="InterPro" id="IPR002347">
    <property type="entry name" value="SDR_fam"/>
</dbReference>
<dbReference type="Proteomes" id="UP000199328">
    <property type="component" value="Unassembled WGS sequence"/>
</dbReference>
<dbReference type="PANTHER" id="PTHR44196:SF1">
    <property type="entry name" value="DEHYDROGENASE_REDUCTASE SDR FAMILY MEMBER 7B"/>
    <property type="match status" value="1"/>
</dbReference>
<name>A0A1G9GI16_9RHOB</name>
<dbReference type="SMART" id="SM00822">
    <property type="entry name" value="PKS_KR"/>
    <property type="match status" value="1"/>
</dbReference>
<dbReference type="PANTHER" id="PTHR44196">
    <property type="entry name" value="DEHYDROGENASE/REDUCTASE SDR FAMILY MEMBER 7B"/>
    <property type="match status" value="1"/>
</dbReference>
<dbReference type="Pfam" id="PF00106">
    <property type="entry name" value="adh_short"/>
    <property type="match status" value="1"/>
</dbReference>
<evidence type="ECO:0000256" key="1">
    <source>
        <dbReference type="ARBA" id="ARBA00006484"/>
    </source>
</evidence>
<dbReference type="PROSITE" id="PS00061">
    <property type="entry name" value="ADH_SHORT"/>
    <property type="match status" value="1"/>
</dbReference>
<keyword evidence="3" id="KW-1133">Transmembrane helix</keyword>
<organism evidence="5 6">
    <name type="scientific">Meinhardsimonia xiamenensis</name>
    <dbReference type="NCBI Taxonomy" id="990712"/>
    <lineage>
        <taxon>Bacteria</taxon>
        <taxon>Pseudomonadati</taxon>
        <taxon>Pseudomonadota</taxon>
        <taxon>Alphaproteobacteria</taxon>
        <taxon>Rhodobacterales</taxon>
        <taxon>Paracoccaceae</taxon>
        <taxon>Meinhardsimonia</taxon>
    </lineage>
</organism>
<evidence type="ECO:0000313" key="6">
    <source>
        <dbReference type="Proteomes" id="UP000199328"/>
    </source>
</evidence>
<evidence type="ECO:0000259" key="4">
    <source>
        <dbReference type="SMART" id="SM00822"/>
    </source>
</evidence>
<dbReference type="Gene3D" id="3.40.50.720">
    <property type="entry name" value="NAD(P)-binding Rossmann-like Domain"/>
    <property type="match status" value="1"/>
</dbReference>
<dbReference type="OrthoDB" id="335726at2"/>
<keyword evidence="2" id="KW-0560">Oxidoreductase</keyword>
<keyword evidence="3" id="KW-0812">Transmembrane</keyword>